<dbReference type="OrthoDB" id="6138388at2759"/>
<keyword evidence="2" id="KW-0472">Membrane</keyword>
<evidence type="ECO:0000256" key="1">
    <source>
        <dbReference type="SAM" id="MobiDB-lite"/>
    </source>
</evidence>
<dbReference type="InterPro" id="IPR008983">
    <property type="entry name" value="Tumour_necrosis_fac-like_dom"/>
</dbReference>
<dbReference type="Gene3D" id="2.60.120.40">
    <property type="match status" value="1"/>
</dbReference>
<gene>
    <name evidence="3" type="ORF">MCOR_44999</name>
</gene>
<feature type="compositionally biased region" description="Basic residues" evidence="1">
    <location>
        <begin position="97"/>
        <end position="107"/>
    </location>
</feature>
<feature type="transmembrane region" description="Helical" evidence="2">
    <location>
        <begin position="31"/>
        <end position="53"/>
    </location>
</feature>
<evidence type="ECO:0000313" key="3">
    <source>
        <dbReference type="EMBL" id="CAC5411964.1"/>
    </source>
</evidence>
<keyword evidence="2" id="KW-1133">Transmembrane helix</keyword>
<keyword evidence="4" id="KW-1185">Reference proteome</keyword>
<evidence type="ECO:0008006" key="5">
    <source>
        <dbReference type="Google" id="ProtNLM"/>
    </source>
</evidence>
<evidence type="ECO:0000256" key="2">
    <source>
        <dbReference type="SAM" id="Phobius"/>
    </source>
</evidence>
<proteinExistence type="predicted"/>
<evidence type="ECO:0000313" key="4">
    <source>
        <dbReference type="Proteomes" id="UP000507470"/>
    </source>
</evidence>
<protein>
    <recommendedName>
        <fullName evidence="5">TNF family profile domain-containing protein</fullName>
    </recommendedName>
</protein>
<dbReference type="SUPFAM" id="SSF49842">
    <property type="entry name" value="TNF-like"/>
    <property type="match status" value="1"/>
</dbReference>
<feature type="region of interest" description="Disordered" evidence="1">
    <location>
        <begin position="82"/>
        <end position="112"/>
    </location>
</feature>
<reference evidence="3 4" key="1">
    <citation type="submission" date="2020-06" db="EMBL/GenBank/DDBJ databases">
        <authorList>
            <person name="Li R."/>
            <person name="Bekaert M."/>
        </authorList>
    </citation>
    <scope>NUCLEOTIDE SEQUENCE [LARGE SCALE GENOMIC DNA]</scope>
    <source>
        <strain evidence="4">wild</strain>
    </source>
</reference>
<dbReference type="AlphaFoldDB" id="A0A6J8DXD4"/>
<organism evidence="3 4">
    <name type="scientific">Mytilus coruscus</name>
    <name type="common">Sea mussel</name>
    <dbReference type="NCBI Taxonomy" id="42192"/>
    <lineage>
        <taxon>Eukaryota</taxon>
        <taxon>Metazoa</taxon>
        <taxon>Spiralia</taxon>
        <taxon>Lophotrochozoa</taxon>
        <taxon>Mollusca</taxon>
        <taxon>Bivalvia</taxon>
        <taxon>Autobranchia</taxon>
        <taxon>Pteriomorphia</taxon>
        <taxon>Mytilida</taxon>
        <taxon>Mytiloidea</taxon>
        <taxon>Mytilidae</taxon>
        <taxon>Mytilinae</taxon>
        <taxon>Mytilus</taxon>
    </lineage>
</organism>
<dbReference type="EMBL" id="CACVKT020007931">
    <property type="protein sequence ID" value="CAC5411964.1"/>
    <property type="molecule type" value="Genomic_DNA"/>
</dbReference>
<name>A0A6J8DXD4_MYTCO</name>
<sequence length="308" mass="36192">MECKTVPKRPETRIDLVTEVERKSGTWCSRFGLKCCFGIMLIIILIYCFYLHLSFATVQKQIKHLQTKWEDSEQPQTFVKRHLEDQDGRQSRSSLQQRRHNRRRNRRHNQDMEEKLKDLSELPLVHLTAPQPESRLTPRLHQLRDGCLDNQKCFLWSEPPSYFEWSFKYIRQESKIVGINITRAGYYEIYSQISVAGLKNEDNLPVYPSFGYETIRVPDGENPIALSRSYITQDERGQHYGNSDGSNSRPVDTLNQMGQFRLNCKDIILVRLVQDLNARNIHFASDPQRTYFGVRLVRPKGLKDFSCY</sequence>
<dbReference type="Proteomes" id="UP000507470">
    <property type="component" value="Unassembled WGS sequence"/>
</dbReference>
<keyword evidence="2" id="KW-0812">Transmembrane</keyword>
<accession>A0A6J8DXD4</accession>